<gene>
    <name evidence="1" type="ORF">MM415B00820_0008</name>
</gene>
<dbReference type="EMBL" id="MT141463">
    <property type="protein sequence ID" value="QJA62146.1"/>
    <property type="molecule type" value="Genomic_DNA"/>
</dbReference>
<reference evidence="1" key="1">
    <citation type="submission" date="2020-03" db="EMBL/GenBank/DDBJ databases">
        <title>The deep terrestrial virosphere.</title>
        <authorList>
            <person name="Holmfeldt K."/>
            <person name="Nilsson E."/>
            <person name="Simone D."/>
            <person name="Lopez-Fernandez M."/>
            <person name="Wu X."/>
            <person name="de Brujin I."/>
            <person name="Lundin D."/>
            <person name="Andersson A."/>
            <person name="Bertilsson S."/>
            <person name="Dopson M."/>
        </authorList>
    </citation>
    <scope>NUCLEOTIDE SEQUENCE</scope>
    <source>
        <strain evidence="1">MM415B00820</strain>
    </source>
</reference>
<proteinExistence type="predicted"/>
<name>A0A6M3IWY0_9ZZZZ</name>
<protein>
    <submittedName>
        <fullName evidence="1">Uncharacterized protein</fullName>
    </submittedName>
</protein>
<dbReference type="AlphaFoldDB" id="A0A6M3IWY0"/>
<accession>A0A6M3IWY0</accession>
<sequence length="213" mass="24153">MSSKPDYVCLPHPNCPFFLYDGDANDIYFFRTKKECDEFAESELIPSFAEDGEWSTREVRNVCAGKMTHIVKKTKSIKRPPGNELGVYCEDCEEKKDGCQEDCPDFWIDKNDNDWSGGHDEICDYELVAIDKPLPDVKAIVEDYLRRHECGGLLYLRGPYDCSCDLSDLMPCTDTDASQCSPAYKIKCTGCSEKHYCLSEKQGDTCHETGDSK</sequence>
<evidence type="ECO:0000313" key="1">
    <source>
        <dbReference type="EMBL" id="QJA62146.1"/>
    </source>
</evidence>
<organism evidence="1">
    <name type="scientific">viral metagenome</name>
    <dbReference type="NCBI Taxonomy" id="1070528"/>
    <lineage>
        <taxon>unclassified sequences</taxon>
        <taxon>metagenomes</taxon>
        <taxon>organismal metagenomes</taxon>
    </lineage>
</organism>